<dbReference type="GO" id="GO:0012505">
    <property type="term" value="C:endomembrane system"/>
    <property type="evidence" value="ECO:0007669"/>
    <property type="project" value="TreeGrafter"/>
</dbReference>
<reference evidence="4" key="1">
    <citation type="submission" date="2017-09" db="EMBL/GenBank/DDBJ databases">
        <title>Polyketide synthases of a Diaporthe helianthi virulent isolate.</title>
        <authorList>
            <person name="Baroncelli R."/>
        </authorList>
    </citation>
    <scope>NUCLEOTIDE SEQUENCE [LARGE SCALE GENOMIC DNA]</scope>
    <source>
        <strain evidence="4">7/96</strain>
    </source>
</reference>
<protein>
    <submittedName>
        <fullName evidence="4">Heme/steroid binding domain-containing protein</fullName>
    </submittedName>
</protein>
<gene>
    <name evidence="4" type="ORF">DHEL01_v208705</name>
</gene>
<feature type="domain" description="Cytochrome b5 heme-binding" evidence="3">
    <location>
        <begin position="110"/>
        <end position="183"/>
    </location>
</feature>
<dbReference type="AlphaFoldDB" id="A0A2P5HRP2"/>
<evidence type="ECO:0000313" key="5">
    <source>
        <dbReference type="Proteomes" id="UP000094444"/>
    </source>
</evidence>
<dbReference type="Pfam" id="PF00173">
    <property type="entry name" value="Cyt-b5"/>
    <property type="match status" value="1"/>
</dbReference>
<dbReference type="InterPro" id="IPR050577">
    <property type="entry name" value="MAPR/NEUFC/NENF-like"/>
</dbReference>
<sequence length="271" mass="30663">MAAEADPSVRQRKVVVKAVDAAAKDAPQPSNDEGANKKRNKKSKRLDADEAEHGNPWVDVLRVLSFLLFVSCGASYLVSGGESFFWTMKVPPKYLRVETWKGLLNGPRYITPEELALHDGSDPSRPIYLAINGSVYDVTAGSRVYGPGGSYHVFAGVDASRGFVTGCFAEDRTPDMRGVEEMHLPLDDPQVDSHWSKSELKKLKEQEKREANRKTYDALKHWVDFFGNSQKYSFVGYVKREEDWLEKQPKKELCEQARKGRKPRKIPEDRN</sequence>
<evidence type="ECO:0000259" key="3">
    <source>
        <dbReference type="SMART" id="SM01117"/>
    </source>
</evidence>
<dbReference type="InterPro" id="IPR001199">
    <property type="entry name" value="Cyt_B5-like_heme/steroid-bd"/>
</dbReference>
<comment type="caution">
    <text evidence="4">The sequence shown here is derived from an EMBL/GenBank/DDBJ whole genome shotgun (WGS) entry which is preliminary data.</text>
</comment>
<dbReference type="OrthoDB" id="10257697at2759"/>
<dbReference type="InterPro" id="IPR036400">
    <property type="entry name" value="Cyt_B5-like_heme/steroid_sf"/>
</dbReference>
<dbReference type="SMART" id="SM01117">
    <property type="entry name" value="Cyt-b5"/>
    <property type="match status" value="1"/>
</dbReference>
<name>A0A2P5HRP2_DIAHE</name>
<dbReference type="PANTHER" id="PTHR10281:SF76">
    <property type="entry name" value="CALCUTTA CUP-RELATED"/>
    <property type="match status" value="1"/>
</dbReference>
<dbReference type="PANTHER" id="PTHR10281">
    <property type="entry name" value="MEMBRANE-ASSOCIATED PROGESTERONE RECEPTOR COMPONENT-RELATED"/>
    <property type="match status" value="1"/>
</dbReference>
<feature type="region of interest" description="Disordered" evidence="2">
    <location>
        <begin position="20"/>
        <end position="49"/>
    </location>
</feature>
<proteinExistence type="inferred from homology"/>
<dbReference type="SUPFAM" id="SSF55856">
    <property type="entry name" value="Cytochrome b5-like heme/steroid binding domain"/>
    <property type="match status" value="1"/>
</dbReference>
<dbReference type="FunFam" id="3.10.120.10:FF:000018">
    <property type="entry name" value="Heme/steroid binding domain protein, putative"/>
    <property type="match status" value="1"/>
</dbReference>
<evidence type="ECO:0000256" key="1">
    <source>
        <dbReference type="ARBA" id="ARBA00038357"/>
    </source>
</evidence>
<dbReference type="Proteomes" id="UP000094444">
    <property type="component" value="Unassembled WGS sequence"/>
</dbReference>
<comment type="similarity">
    <text evidence="1">Belongs to the cytochrome b5 family. MAPR subfamily.</text>
</comment>
<dbReference type="GO" id="GO:0016020">
    <property type="term" value="C:membrane"/>
    <property type="evidence" value="ECO:0007669"/>
    <property type="project" value="TreeGrafter"/>
</dbReference>
<accession>A0A2P5HRP2</accession>
<dbReference type="Gene3D" id="3.10.120.10">
    <property type="entry name" value="Cytochrome b5-like heme/steroid binding domain"/>
    <property type="match status" value="1"/>
</dbReference>
<feature type="compositionally biased region" description="Low complexity" evidence="2">
    <location>
        <begin position="20"/>
        <end position="29"/>
    </location>
</feature>
<evidence type="ECO:0000256" key="2">
    <source>
        <dbReference type="SAM" id="MobiDB-lite"/>
    </source>
</evidence>
<organism evidence="4 5">
    <name type="scientific">Diaporthe helianthi</name>
    <dbReference type="NCBI Taxonomy" id="158607"/>
    <lineage>
        <taxon>Eukaryota</taxon>
        <taxon>Fungi</taxon>
        <taxon>Dikarya</taxon>
        <taxon>Ascomycota</taxon>
        <taxon>Pezizomycotina</taxon>
        <taxon>Sordariomycetes</taxon>
        <taxon>Sordariomycetidae</taxon>
        <taxon>Diaporthales</taxon>
        <taxon>Diaporthaceae</taxon>
        <taxon>Diaporthe</taxon>
    </lineage>
</organism>
<dbReference type="EMBL" id="MAVT02000901">
    <property type="protein sequence ID" value="POS72897.1"/>
    <property type="molecule type" value="Genomic_DNA"/>
</dbReference>
<keyword evidence="5" id="KW-1185">Reference proteome</keyword>
<dbReference type="InParanoid" id="A0A2P5HRP2"/>
<evidence type="ECO:0000313" key="4">
    <source>
        <dbReference type="EMBL" id="POS72897.1"/>
    </source>
</evidence>